<comment type="similarity">
    <text evidence="1">Belongs to the 'phage' integrase family.</text>
</comment>
<evidence type="ECO:0000313" key="8">
    <source>
        <dbReference type="EMBL" id="HJG29939.1"/>
    </source>
</evidence>
<dbReference type="PANTHER" id="PTHR30349">
    <property type="entry name" value="PHAGE INTEGRASE-RELATED"/>
    <property type="match status" value="1"/>
</dbReference>
<evidence type="ECO:0000256" key="1">
    <source>
        <dbReference type="ARBA" id="ARBA00008857"/>
    </source>
</evidence>
<dbReference type="GO" id="GO:0015074">
    <property type="term" value="P:DNA integration"/>
    <property type="evidence" value="ECO:0007669"/>
    <property type="project" value="InterPro"/>
</dbReference>
<dbReference type="InterPro" id="IPR050090">
    <property type="entry name" value="Tyrosine_recombinase_XerCD"/>
</dbReference>
<dbReference type="AlphaFoldDB" id="A0A921IME4"/>
<dbReference type="InterPro" id="IPR002104">
    <property type="entry name" value="Integrase_catalytic"/>
</dbReference>
<evidence type="ECO:0000259" key="7">
    <source>
        <dbReference type="PROSITE" id="PS51900"/>
    </source>
</evidence>
<dbReference type="InterPro" id="IPR013762">
    <property type="entry name" value="Integrase-like_cat_sf"/>
</dbReference>
<evidence type="ECO:0000256" key="4">
    <source>
        <dbReference type="PROSITE-ProRule" id="PRU01248"/>
    </source>
</evidence>
<evidence type="ECO:0000256" key="3">
    <source>
        <dbReference type="ARBA" id="ARBA00023172"/>
    </source>
</evidence>
<dbReference type="Pfam" id="PF00589">
    <property type="entry name" value="Phage_integrase"/>
    <property type="match status" value="1"/>
</dbReference>
<feature type="domain" description="Tyr recombinase" evidence="6">
    <location>
        <begin position="187"/>
        <end position="392"/>
    </location>
</feature>
<evidence type="ECO:0000259" key="6">
    <source>
        <dbReference type="PROSITE" id="PS51898"/>
    </source>
</evidence>
<protein>
    <submittedName>
        <fullName evidence="8">Site-specific integrase</fullName>
    </submittedName>
</protein>
<evidence type="ECO:0000313" key="9">
    <source>
        <dbReference type="Proteomes" id="UP000746751"/>
    </source>
</evidence>
<keyword evidence="3" id="KW-0233">DNA recombination</keyword>
<comment type="caution">
    <text evidence="8">The sequence shown here is derived from an EMBL/GenBank/DDBJ whole genome shotgun (WGS) entry which is preliminary data.</text>
</comment>
<dbReference type="Gene3D" id="1.10.443.10">
    <property type="entry name" value="Intergrase catalytic core"/>
    <property type="match status" value="1"/>
</dbReference>
<dbReference type="PANTHER" id="PTHR30349:SF64">
    <property type="entry name" value="PROPHAGE INTEGRASE INTD-RELATED"/>
    <property type="match status" value="1"/>
</dbReference>
<dbReference type="InterPro" id="IPR011010">
    <property type="entry name" value="DNA_brk_join_enz"/>
</dbReference>
<evidence type="ECO:0000256" key="2">
    <source>
        <dbReference type="ARBA" id="ARBA00023125"/>
    </source>
</evidence>
<feature type="domain" description="Core-binding (CB)" evidence="7">
    <location>
        <begin position="77"/>
        <end position="166"/>
    </location>
</feature>
<accession>A0A921IME4</accession>
<dbReference type="SUPFAM" id="SSF56349">
    <property type="entry name" value="DNA breaking-rejoining enzymes"/>
    <property type="match status" value="1"/>
</dbReference>
<dbReference type="Gene3D" id="1.10.150.130">
    <property type="match status" value="1"/>
</dbReference>
<dbReference type="CDD" id="cd01189">
    <property type="entry name" value="INT_ICEBs1_C_like"/>
    <property type="match status" value="1"/>
</dbReference>
<feature type="compositionally biased region" description="Basic residues" evidence="5">
    <location>
        <begin position="419"/>
        <end position="432"/>
    </location>
</feature>
<proteinExistence type="inferred from homology"/>
<dbReference type="PROSITE" id="PS51900">
    <property type="entry name" value="CB"/>
    <property type="match status" value="1"/>
</dbReference>
<sequence length="474" mass="54921">MAKVIGEGTIVQLEKDKPKSKCRKWQLRVPVGLDPRTGKYKTRTRRVNGMTYTQAKKALRDFIEEIEDDRVWRRTGTTFEECAADFMERRDLSGEFSQNTQLRYCRYFKAVSRHIGKAEVALITPEMIEDMYAAMRQGDTLSGKPSSGAYLNQINKTLDLMFRDLVEREVIVRNPIDKVATPKVDTKEKRALTPARMRQLVDQLEVETSCDIGYFLAITMGLRRGEICALSWRDIDFDNKVLTVNHNFDAFRNLKEAKTHAGMRNLPMPEFVCDALLRRKKAQQEYFLTRNYLHRGLKKGWSEQTEDTPVVLDFYAQRVHPDTFGKWWERDRKLLGLDGWCLHELRHSYLSMLAQQGVHPKVMQELAGHASATITMDIYTHVNMDQKREAADVMEDAFQSIGAEEEFMAKHAEDAPKGRPYKVRHVRPSRRTRAPEQAPVQTEERFVPDSYQQPDRPKFQVITTAPDLRVSEAI</sequence>
<dbReference type="PROSITE" id="PS51898">
    <property type="entry name" value="TYR_RECOMBINASE"/>
    <property type="match status" value="1"/>
</dbReference>
<gene>
    <name evidence="8" type="ORF">K8U80_00920</name>
</gene>
<dbReference type="EMBL" id="DYVF01000007">
    <property type="protein sequence ID" value="HJG29939.1"/>
    <property type="molecule type" value="Genomic_DNA"/>
</dbReference>
<dbReference type="InterPro" id="IPR010998">
    <property type="entry name" value="Integrase_recombinase_N"/>
</dbReference>
<organism evidence="8 9">
    <name type="scientific">Collinsella ihumii</name>
    <dbReference type="NCBI Taxonomy" id="1720204"/>
    <lineage>
        <taxon>Bacteria</taxon>
        <taxon>Bacillati</taxon>
        <taxon>Actinomycetota</taxon>
        <taxon>Coriobacteriia</taxon>
        <taxon>Coriobacteriales</taxon>
        <taxon>Coriobacteriaceae</taxon>
        <taxon>Collinsella</taxon>
    </lineage>
</organism>
<evidence type="ECO:0000256" key="5">
    <source>
        <dbReference type="SAM" id="MobiDB-lite"/>
    </source>
</evidence>
<dbReference type="GO" id="GO:0006310">
    <property type="term" value="P:DNA recombination"/>
    <property type="evidence" value="ECO:0007669"/>
    <property type="project" value="UniProtKB-KW"/>
</dbReference>
<reference evidence="8" key="2">
    <citation type="submission" date="2021-09" db="EMBL/GenBank/DDBJ databases">
        <authorList>
            <person name="Gilroy R."/>
        </authorList>
    </citation>
    <scope>NUCLEOTIDE SEQUENCE</scope>
    <source>
        <strain evidence="8">ChiGjej2B2-7701</strain>
    </source>
</reference>
<dbReference type="Proteomes" id="UP000746751">
    <property type="component" value="Unassembled WGS sequence"/>
</dbReference>
<keyword evidence="2 4" id="KW-0238">DNA-binding</keyword>
<reference evidence="8" key="1">
    <citation type="journal article" date="2021" name="PeerJ">
        <title>Extensive microbial diversity within the chicken gut microbiome revealed by metagenomics and culture.</title>
        <authorList>
            <person name="Gilroy R."/>
            <person name="Ravi A."/>
            <person name="Getino M."/>
            <person name="Pursley I."/>
            <person name="Horton D.L."/>
            <person name="Alikhan N.F."/>
            <person name="Baker D."/>
            <person name="Gharbi K."/>
            <person name="Hall N."/>
            <person name="Watson M."/>
            <person name="Adriaenssens E.M."/>
            <person name="Foster-Nyarko E."/>
            <person name="Jarju S."/>
            <person name="Secka A."/>
            <person name="Antonio M."/>
            <person name="Oren A."/>
            <person name="Chaudhuri R.R."/>
            <person name="La Ragione R."/>
            <person name="Hildebrand F."/>
            <person name="Pallen M.J."/>
        </authorList>
    </citation>
    <scope>NUCLEOTIDE SEQUENCE</scope>
    <source>
        <strain evidence="8">ChiGjej2B2-7701</strain>
    </source>
</reference>
<feature type="region of interest" description="Disordered" evidence="5">
    <location>
        <begin position="411"/>
        <end position="458"/>
    </location>
</feature>
<dbReference type="InterPro" id="IPR044068">
    <property type="entry name" value="CB"/>
</dbReference>
<name>A0A921IME4_9ACTN</name>
<dbReference type="GO" id="GO:0003677">
    <property type="term" value="F:DNA binding"/>
    <property type="evidence" value="ECO:0007669"/>
    <property type="project" value="UniProtKB-UniRule"/>
</dbReference>